<keyword evidence="7" id="KW-1185">Reference proteome</keyword>
<feature type="transmembrane region" description="Helical" evidence="5">
    <location>
        <begin position="195"/>
        <end position="217"/>
    </location>
</feature>
<proteinExistence type="predicted"/>
<dbReference type="Proteomes" id="UP001529235">
    <property type="component" value="Unassembled WGS sequence"/>
</dbReference>
<protein>
    <submittedName>
        <fullName evidence="6">NADH-quinone oxidoreductase subunit H</fullName>
    </submittedName>
</protein>
<feature type="transmembrane region" description="Helical" evidence="5">
    <location>
        <begin position="7"/>
        <end position="29"/>
    </location>
</feature>
<dbReference type="InterPro" id="IPR001694">
    <property type="entry name" value="NADH_UbQ_OxRdtase_su1/FPO"/>
</dbReference>
<evidence type="ECO:0000256" key="3">
    <source>
        <dbReference type="ARBA" id="ARBA00022989"/>
    </source>
</evidence>
<keyword evidence="2 5" id="KW-0812">Transmembrane</keyword>
<organism evidence="6 7">
    <name type="scientific">Ignisphaera cupida</name>
    <dbReference type="NCBI Taxonomy" id="3050454"/>
    <lineage>
        <taxon>Archaea</taxon>
        <taxon>Thermoproteota</taxon>
        <taxon>Thermoprotei</taxon>
        <taxon>Desulfurococcales</taxon>
        <taxon>Desulfurococcaceae</taxon>
        <taxon>Ignisphaera</taxon>
    </lineage>
</organism>
<dbReference type="PANTHER" id="PTHR43359">
    <property type="entry name" value="FORMATE HYDROGENLYASE SUBUNIT 4"/>
    <property type="match status" value="1"/>
</dbReference>
<evidence type="ECO:0000313" key="7">
    <source>
        <dbReference type="Proteomes" id="UP001529235"/>
    </source>
</evidence>
<comment type="caution">
    <text evidence="6">The sequence shown here is derived from an EMBL/GenBank/DDBJ whole genome shotgun (WGS) entry which is preliminary data.</text>
</comment>
<evidence type="ECO:0000256" key="1">
    <source>
        <dbReference type="ARBA" id="ARBA00004141"/>
    </source>
</evidence>
<accession>A0ABD4Z5M6</accession>
<dbReference type="PROSITE" id="PS00668">
    <property type="entry name" value="COMPLEX1_ND1_2"/>
    <property type="match status" value="1"/>
</dbReference>
<evidence type="ECO:0000256" key="4">
    <source>
        <dbReference type="ARBA" id="ARBA00023136"/>
    </source>
</evidence>
<dbReference type="EMBL" id="JASNVW010000002">
    <property type="protein sequence ID" value="MDK6028514.1"/>
    <property type="molecule type" value="Genomic_DNA"/>
</dbReference>
<gene>
    <name evidence="6" type="ORF">QPL79_03975</name>
</gene>
<evidence type="ECO:0000313" key="6">
    <source>
        <dbReference type="EMBL" id="MDK6028514.1"/>
    </source>
</evidence>
<name>A0ABD4Z5M6_9CREN</name>
<sequence length="334" mass="36604">MDIAITILNTLVATIIFPGLIFITALGLFSEWFYRKAVARMQNRMGPAYTGPFGILQPLADMLKLFLAKEVKKQRYSSILLAELGLVIAIASIVASLFMLPLSPIRFSAPYDIIVLMYLYGVWHFIGLVIAALAYPNPFVVAGLSRLIALTVVIEPSIFASLLVPAILVSSSCQQPFSIICIATNSWSAWFKSPLAFVAMALALASLIVSLLAKLWLKPFDIPEAEQELIAGHITEFSGGLLALYNLSHDIKFAFAAILITYLFLGGPYPYSHLSIEGMVLLIVKYLAALYVLTLIRASFGRRRIEQGISLVMKYSLIPSIIAIVLSITAVIIT</sequence>
<feature type="transmembrane region" description="Helical" evidence="5">
    <location>
        <begin position="147"/>
        <end position="168"/>
    </location>
</feature>
<feature type="transmembrane region" description="Helical" evidence="5">
    <location>
        <begin position="253"/>
        <end position="272"/>
    </location>
</feature>
<reference evidence="6 7" key="1">
    <citation type="submission" date="2023-05" db="EMBL/GenBank/DDBJ databases">
        <title>A new hyperthermophilic archaea 'Ignisphaera cupida' sp. nov. and description of the family 'Ignisphaeraceae' fam. nov.</title>
        <authorList>
            <person name="Podosokorskaya O.A."/>
            <person name="Elcheninov A.G."/>
            <person name="Klukina A."/>
            <person name="Merkel A.Y."/>
        </authorList>
    </citation>
    <scope>NUCLEOTIDE SEQUENCE [LARGE SCALE GENOMIC DNA]</scope>
    <source>
        <strain evidence="6 7">4213-co</strain>
    </source>
</reference>
<feature type="transmembrane region" description="Helical" evidence="5">
    <location>
        <begin position="79"/>
        <end position="101"/>
    </location>
</feature>
<evidence type="ECO:0000256" key="5">
    <source>
        <dbReference type="SAM" id="Phobius"/>
    </source>
</evidence>
<dbReference type="GO" id="GO:0016020">
    <property type="term" value="C:membrane"/>
    <property type="evidence" value="ECO:0007669"/>
    <property type="project" value="UniProtKB-SubCell"/>
</dbReference>
<dbReference type="RefSeq" id="WP_285273497.1">
    <property type="nucleotide sequence ID" value="NZ_JASNVW010000002.1"/>
</dbReference>
<dbReference type="AlphaFoldDB" id="A0ABD4Z5M6"/>
<dbReference type="Pfam" id="PF00146">
    <property type="entry name" value="NADHdh"/>
    <property type="match status" value="1"/>
</dbReference>
<feature type="transmembrane region" description="Helical" evidence="5">
    <location>
        <begin position="312"/>
        <end position="333"/>
    </location>
</feature>
<comment type="subcellular location">
    <subcellularLocation>
        <location evidence="1">Membrane</location>
        <topology evidence="1">Multi-pass membrane protein</topology>
    </subcellularLocation>
</comment>
<dbReference type="PANTHER" id="PTHR43359:SF1">
    <property type="entry name" value="FORMATE HYDROGENLYASE SUBUNIT 4-RELATED"/>
    <property type="match status" value="1"/>
</dbReference>
<dbReference type="InterPro" id="IPR052561">
    <property type="entry name" value="ComplexI_Subunit1"/>
</dbReference>
<keyword evidence="4 5" id="KW-0472">Membrane</keyword>
<keyword evidence="3 5" id="KW-1133">Transmembrane helix</keyword>
<feature type="transmembrane region" description="Helical" evidence="5">
    <location>
        <begin position="113"/>
        <end position="135"/>
    </location>
</feature>
<dbReference type="InterPro" id="IPR018086">
    <property type="entry name" value="NADH_UbQ_OxRdtase_su1_CS"/>
</dbReference>
<evidence type="ECO:0000256" key="2">
    <source>
        <dbReference type="ARBA" id="ARBA00022692"/>
    </source>
</evidence>
<feature type="transmembrane region" description="Helical" evidence="5">
    <location>
        <begin position="278"/>
        <end position="300"/>
    </location>
</feature>